<dbReference type="InterPro" id="IPR046350">
    <property type="entry name" value="Cystatin_sf"/>
</dbReference>
<protein>
    <submittedName>
        <fullName evidence="1">Uncharacterized protein</fullName>
    </submittedName>
</protein>
<evidence type="ECO:0000313" key="1">
    <source>
        <dbReference type="EMBL" id="CAH2079004.1"/>
    </source>
</evidence>
<name>A0AAU9T709_THLAR</name>
<dbReference type="PANTHER" id="PTHR31228:SF25">
    <property type="entry name" value="CYSTATIN-LIKE PROTEIN-RELATED"/>
    <property type="match status" value="1"/>
</dbReference>
<dbReference type="Proteomes" id="UP000836841">
    <property type="component" value="Chromosome 7"/>
</dbReference>
<proteinExistence type="predicted"/>
<dbReference type="SUPFAM" id="SSF54403">
    <property type="entry name" value="Cystatin/monellin"/>
    <property type="match status" value="1"/>
</dbReference>
<dbReference type="PANTHER" id="PTHR31228">
    <property type="entry name" value="CYSTATIN/MONELLIN SUPERFAMILY PROTEIN"/>
    <property type="match status" value="1"/>
</dbReference>
<accession>A0AAU9T709</accession>
<keyword evidence="2" id="KW-1185">Reference proteome</keyword>
<organism evidence="1 2">
    <name type="scientific">Thlaspi arvense</name>
    <name type="common">Field penny-cress</name>
    <dbReference type="NCBI Taxonomy" id="13288"/>
    <lineage>
        <taxon>Eukaryota</taxon>
        <taxon>Viridiplantae</taxon>
        <taxon>Streptophyta</taxon>
        <taxon>Embryophyta</taxon>
        <taxon>Tracheophyta</taxon>
        <taxon>Spermatophyta</taxon>
        <taxon>Magnoliopsida</taxon>
        <taxon>eudicotyledons</taxon>
        <taxon>Gunneridae</taxon>
        <taxon>Pentapetalae</taxon>
        <taxon>rosids</taxon>
        <taxon>malvids</taxon>
        <taxon>Brassicales</taxon>
        <taxon>Brassicaceae</taxon>
        <taxon>Thlaspideae</taxon>
        <taxon>Thlaspi</taxon>
    </lineage>
</organism>
<reference evidence="1 2" key="1">
    <citation type="submission" date="2022-03" db="EMBL/GenBank/DDBJ databases">
        <authorList>
            <person name="Nunn A."/>
            <person name="Chopra R."/>
            <person name="Nunn A."/>
            <person name="Contreras Garrido A."/>
        </authorList>
    </citation>
    <scope>NUCLEOTIDE SEQUENCE [LARGE SCALE GENOMIC DNA]</scope>
</reference>
<gene>
    <name evidence="1" type="ORF">TAV2_LOCUS22522</name>
</gene>
<dbReference type="AlphaFoldDB" id="A0AAU9T709"/>
<evidence type="ECO:0000313" key="2">
    <source>
        <dbReference type="Proteomes" id="UP000836841"/>
    </source>
</evidence>
<dbReference type="EMBL" id="OU466863">
    <property type="protein sequence ID" value="CAH2079004.1"/>
    <property type="molecule type" value="Genomic_DNA"/>
</dbReference>
<dbReference type="Gene3D" id="3.10.450.10">
    <property type="match status" value="1"/>
</dbReference>
<sequence length="77" mass="9180">MKNETQLEFVKYVSANVTAVQGNCFYITFWAKDVSLPDPEPKLYQAQVWKYCHEIEVIQFRLRPTQERFGYIITLNM</sequence>